<keyword evidence="2" id="KW-1185">Reference proteome</keyword>
<dbReference type="OrthoDB" id="161242at2"/>
<dbReference type="AlphaFoldDB" id="A0A2P5P539"/>
<comment type="caution">
    <text evidence="1">The sequence shown here is derived from an EMBL/GenBank/DDBJ whole genome shotgun (WGS) entry which is preliminary data.</text>
</comment>
<dbReference type="CDD" id="cd06990">
    <property type="entry name" value="cupin_DUF861"/>
    <property type="match status" value="1"/>
</dbReference>
<dbReference type="Proteomes" id="UP000235653">
    <property type="component" value="Unassembled WGS sequence"/>
</dbReference>
<sequence>MTNEILHKSFKTPDQTMTPPNTKVEIVKLGDYTFTKYTFQPGWRWSKDIKPIMKTDFDQVPHVAYQISGRMVIKLAQGKEVEVGPDEPNIVPAGHDAWVIGNEPAVYLTVEMGTKG</sequence>
<evidence type="ECO:0000313" key="2">
    <source>
        <dbReference type="Proteomes" id="UP000235653"/>
    </source>
</evidence>
<protein>
    <submittedName>
        <fullName evidence="1">Cupin</fullName>
    </submittedName>
</protein>
<organism evidence="1 2">
    <name type="scientific">Dehalogenimonas etheniformans</name>
    <dbReference type="NCBI Taxonomy" id="1536648"/>
    <lineage>
        <taxon>Bacteria</taxon>
        <taxon>Bacillati</taxon>
        <taxon>Chloroflexota</taxon>
        <taxon>Dehalococcoidia</taxon>
        <taxon>Dehalococcoidales</taxon>
        <taxon>Dehalococcoidaceae</taxon>
        <taxon>Dehalogenimonas</taxon>
    </lineage>
</organism>
<proteinExistence type="predicted"/>
<reference evidence="1 2" key="1">
    <citation type="journal article" date="2017" name="ISME J.">
        <title>Grape pomace compost harbors organohalide-respiring Dehalogenimonas species with novel reductive dehalogenase genes.</title>
        <authorList>
            <person name="Yang Y."/>
            <person name="Higgins S.A."/>
            <person name="Yan J."/>
            <person name="Simsir B."/>
            <person name="Chourey K."/>
            <person name="Iyer R."/>
            <person name="Hettich R.L."/>
            <person name="Baldwin B."/>
            <person name="Ogles D.M."/>
            <person name="Loffler F.E."/>
        </authorList>
    </citation>
    <scope>NUCLEOTIDE SEQUENCE [LARGE SCALE GENOMIC DNA]</scope>
    <source>
        <strain evidence="1 2">GP</strain>
    </source>
</reference>
<name>A0A2P5P539_9CHLR</name>
<dbReference type="SUPFAM" id="SSF51182">
    <property type="entry name" value="RmlC-like cupins"/>
    <property type="match status" value="1"/>
</dbReference>
<accession>A0A2P5P539</accession>
<dbReference type="EMBL" id="JQAN02000014">
    <property type="protein sequence ID" value="PPD57411.1"/>
    <property type="molecule type" value="Genomic_DNA"/>
</dbReference>
<gene>
    <name evidence="1" type="ORF">JP09_009880</name>
</gene>
<evidence type="ECO:0000313" key="1">
    <source>
        <dbReference type="EMBL" id="PPD57411.1"/>
    </source>
</evidence>
<dbReference type="InterPro" id="IPR011051">
    <property type="entry name" value="RmlC_Cupin_sf"/>
</dbReference>